<proteinExistence type="predicted"/>
<name>A0A0B7AL65_9EUPU</name>
<feature type="non-terminal residue" evidence="1">
    <location>
        <position position="55"/>
    </location>
</feature>
<protein>
    <submittedName>
        <fullName evidence="1">Uncharacterized protein</fullName>
    </submittedName>
</protein>
<gene>
    <name evidence="1" type="primary">ORF122088</name>
</gene>
<dbReference type="EMBL" id="HACG01033815">
    <property type="protein sequence ID" value="CEK80680.1"/>
    <property type="molecule type" value="Transcribed_RNA"/>
</dbReference>
<dbReference type="AlphaFoldDB" id="A0A0B7AL65"/>
<organism evidence="1">
    <name type="scientific">Arion vulgaris</name>
    <dbReference type="NCBI Taxonomy" id="1028688"/>
    <lineage>
        <taxon>Eukaryota</taxon>
        <taxon>Metazoa</taxon>
        <taxon>Spiralia</taxon>
        <taxon>Lophotrochozoa</taxon>
        <taxon>Mollusca</taxon>
        <taxon>Gastropoda</taxon>
        <taxon>Heterobranchia</taxon>
        <taxon>Euthyneura</taxon>
        <taxon>Panpulmonata</taxon>
        <taxon>Eupulmonata</taxon>
        <taxon>Stylommatophora</taxon>
        <taxon>Helicina</taxon>
        <taxon>Arionoidea</taxon>
        <taxon>Arionidae</taxon>
        <taxon>Arion</taxon>
    </lineage>
</organism>
<evidence type="ECO:0000313" key="1">
    <source>
        <dbReference type="EMBL" id="CEK80680.1"/>
    </source>
</evidence>
<reference evidence="1" key="1">
    <citation type="submission" date="2014-12" db="EMBL/GenBank/DDBJ databases">
        <title>Insight into the proteome of Arion vulgaris.</title>
        <authorList>
            <person name="Aradska J."/>
            <person name="Bulat T."/>
            <person name="Smidak R."/>
            <person name="Sarate P."/>
            <person name="Gangsoo J."/>
            <person name="Sialana F."/>
            <person name="Bilban M."/>
            <person name="Lubec G."/>
        </authorList>
    </citation>
    <scope>NUCLEOTIDE SEQUENCE</scope>
    <source>
        <tissue evidence="1">Skin</tissue>
    </source>
</reference>
<sequence length="55" mass="6533">MLIIFLDSPMFSTCNCMNQRSRRPLTMKWEAEHQGNQTTKIKIISSIDKSFFLFF</sequence>
<accession>A0A0B7AL65</accession>